<proteinExistence type="predicted"/>
<accession>A0A833J4X4</accession>
<dbReference type="InterPro" id="IPR054189">
    <property type="entry name" value="DUF6894"/>
</dbReference>
<evidence type="ECO:0000259" key="1">
    <source>
        <dbReference type="Pfam" id="PF21834"/>
    </source>
</evidence>
<feature type="domain" description="DUF6894" evidence="1">
    <location>
        <begin position="35"/>
        <end position="101"/>
    </location>
</feature>
<evidence type="ECO:0000313" key="2">
    <source>
        <dbReference type="EMBL" id="KAB7783346.1"/>
    </source>
</evidence>
<sequence>MAVALVESGVGHRVTRAETVDAAVLPEAEGMTLPRYYFDIEDETVVPDTEGRALPDRAAARIEALARGADFAADPEKLGGAGVVVVTVRDAPDRVVMRLRLVCQIEDLVD</sequence>
<gene>
    <name evidence="2" type="ORF">F8B43_4640</name>
</gene>
<reference evidence="2 3" key="1">
    <citation type="submission" date="2019-10" db="EMBL/GenBank/DDBJ databases">
        <title>Draft Genome Sequence of the Caffeine Degrading Methylotroph Methylorubrum populi PINKEL.</title>
        <authorList>
            <person name="Dawson S.C."/>
            <person name="Zhang X."/>
            <person name="Wright M.E."/>
            <person name="Sharma G."/>
            <person name="Langner J.T."/>
            <person name="Ditty J.L."/>
            <person name="Subuyuj G.A."/>
        </authorList>
    </citation>
    <scope>NUCLEOTIDE SEQUENCE [LARGE SCALE GENOMIC DNA]</scope>
    <source>
        <strain evidence="2 3">Pinkel</strain>
    </source>
</reference>
<evidence type="ECO:0000313" key="3">
    <source>
        <dbReference type="Proteomes" id="UP000469949"/>
    </source>
</evidence>
<dbReference type="Pfam" id="PF21834">
    <property type="entry name" value="DUF6894"/>
    <property type="match status" value="1"/>
</dbReference>
<dbReference type="AlphaFoldDB" id="A0A833J4X4"/>
<protein>
    <recommendedName>
        <fullName evidence="1">DUF6894 domain-containing protein</fullName>
    </recommendedName>
</protein>
<dbReference type="Proteomes" id="UP000469949">
    <property type="component" value="Unassembled WGS sequence"/>
</dbReference>
<name>A0A833J4X4_9HYPH</name>
<organism evidence="2 3">
    <name type="scientific">Methylorubrum populi</name>
    <dbReference type="NCBI Taxonomy" id="223967"/>
    <lineage>
        <taxon>Bacteria</taxon>
        <taxon>Pseudomonadati</taxon>
        <taxon>Pseudomonadota</taxon>
        <taxon>Alphaproteobacteria</taxon>
        <taxon>Hyphomicrobiales</taxon>
        <taxon>Methylobacteriaceae</taxon>
        <taxon>Methylorubrum</taxon>
    </lineage>
</organism>
<dbReference type="EMBL" id="WEKV01000018">
    <property type="protein sequence ID" value="KAB7783346.1"/>
    <property type="molecule type" value="Genomic_DNA"/>
</dbReference>
<comment type="caution">
    <text evidence="2">The sequence shown here is derived from an EMBL/GenBank/DDBJ whole genome shotgun (WGS) entry which is preliminary data.</text>
</comment>